<proteinExistence type="predicted"/>
<keyword evidence="4" id="KW-1133">Transmembrane helix</keyword>
<feature type="region of interest" description="Disordered" evidence="3">
    <location>
        <begin position="619"/>
        <end position="639"/>
    </location>
</feature>
<dbReference type="Gene3D" id="4.10.400.10">
    <property type="entry name" value="Low-density Lipoprotein Receptor"/>
    <property type="match status" value="1"/>
</dbReference>
<keyword evidence="4" id="KW-0472">Membrane</keyword>
<keyword evidence="4" id="KW-0812">Transmembrane</keyword>
<accession>A0A8J4WJ34</accession>
<comment type="caution">
    <text evidence="5">The sequence shown here is derived from an EMBL/GenBank/DDBJ whole genome shotgun (WGS) entry which is preliminary data.</text>
</comment>
<feature type="compositionally biased region" description="Low complexity" evidence="3">
    <location>
        <begin position="746"/>
        <end position="766"/>
    </location>
</feature>
<evidence type="ECO:0008006" key="7">
    <source>
        <dbReference type="Google" id="ProtNLM"/>
    </source>
</evidence>
<feature type="compositionally biased region" description="Polar residues" evidence="3">
    <location>
        <begin position="625"/>
        <end position="639"/>
    </location>
</feature>
<feature type="region of interest" description="Disordered" evidence="3">
    <location>
        <begin position="685"/>
        <end position="794"/>
    </location>
</feature>
<dbReference type="AlphaFoldDB" id="A0A8J4WJ34"/>
<dbReference type="Proteomes" id="UP000748531">
    <property type="component" value="Unassembled WGS sequence"/>
</dbReference>
<evidence type="ECO:0000256" key="4">
    <source>
        <dbReference type="SAM" id="Phobius"/>
    </source>
</evidence>
<dbReference type="InterPro" id="IPR036055">
    <property type="entry name" value="LDL_receptor-like_sf"/>
</dbReference>
<dbReference type="InterPro" id="IPR042333">
    <property type="entry name" value="LRAD2/Mig-13-like"/>
</dbReference>
<evidence type="ECO:0000313" key="5">
    <source>
        <dbReference type="EMBL" id="KAF5402921.1"/>
    </source>
</evidence>
<dbReference type="EMBL" id="LUCH01001527">
    <property type="protein sequence ID" value="KAF5402921.1"/>
    <property type="molecule type" value="Genomic_DNA"/>
</dbReference>
<name>A0A8J4WJ34_9TREM</name>
<dbReference type="Gene3D" id="2.60.120.290">
    <property type="entry name" value="Spermadhesin, CUB domain"/>
    <property type="match status" value="1"/>
</dbReference>
<evidence type="ECO:0000256" key="3">
    <source>
        <dbReference type="SAM" id="MobiDB-lite"/>
    </source>
</evidence>
<dbReference type="PANTHER" id="PTHR24652">
    <property type="entry name" value="LOW-DENSITY LIPOPROTEIN RECEPTOR CLASS A DOMAIN-CONTAINING PROTEIN 2"/>
    <property type="match status" value="1"/>
</dbReference>
<dbReference type="SUPFAM" id="SSF49854">
    <property type="entry name" value="Spermadhesin, CUB domain"/>
    <property type="match status" value="1"/>
</dbReference>
<feature type="region of interest" description="Disordered" evidence="3">
    <location>
        <begin position="215"/>
        <end position="240"/>
    </location>
</feature>
<feature type="transmembrane region" description="Helical" evidence="4">
    <location>
        <begin position="300"/>
        <end position="327"/>
    </location>
</feature>
<dbReference type="InterPro" id="IPR002172">
    <property type="entry name" value="LDrepeatLR_classA_rpt"/>
</dbReference>
<feature type="compositionally biased region" description="Polar residues" evidence="3">
    <location>
        <begin position="506"/>
        <end position="522"/>
    </location>
</feature>
<dbReference type="OrthoDB" id="2019384at2759"/>
<dbReference type="PANTHER" id="PTHR24652:SF67">
    <property type="entry name" value="LOW-DENSITY LIPOPROTEIN RECEPTOR CLASS A DOMAIN-CONTAINING PROTEIN 2"/>
    <property type="match status" value="1"/>
</dbReference>
<reference evidence="5" key="1">
    <citation type="submission" date="2019-05" db="EMBL/GenBank/DDBJ databases">
        <title>Annotation for the trematode Paragonimus heterotremus.</title>
        <authorList>
            <person name="Choi Y.-J."/>
        </authorList>
    </citation>
    <scope>NUCLEOTIDE SEQUENCE</scope>
    <source>
        <strain evidence="5">LC</strain>
    </source>
</reference>
<sequence>MLSHAALKSIYVLSRDCRISPTHNSRLYPNTKHLQINDLEGGLVLYSHEAAMTSHKDRENTSSSSTYPQGFSCELVVQSPVKDAKIMMKIERFYIPSNSDDCVENYMYVFDSNTAKTKAMPEAGGERGLCRSAYPRFPVFTTNACICIAFHTSIHRVPFASNQKPGFRVVLTAIRDTTTTTCPPNSFYCGPRPTPVLNQLDIASQLYLDRRPYGGGSSSLSMPGSSAAMRRDSSSGNSLQQQQQQQQTLGYCIADQTLCDGISNCADSLDESPARCSKVDSVNGDWMDGDTNSSRWISGFLSLGIPASIAIAVSTIVIFTVCIGAVICCCTRCCKLSMRSMPYPRISRFPPERSIAFGNTMGSYGRPTNFGSATVSAQLSQHPSADQTNLASWLNGSRQLPVTPYSQQPATYAQYYSTAGHLYPTPHFLDTNRSDHFRNEQPRLQRDLLMCPGTKMPYSDDRSPAANSTEEPAKRQHKAPSAHTGSDSYASVHANPTRIYTGHTVGPSNGQMSSPSVYRSDQSGIDPCCYTPPPYGACTVPPASSVTASSSRTGTTSGGGIIPNPPNEVGWSRRPTLPDNLRFVTSGSTDAVVTATGSIQPSDLCGTGSNGMLFGQQHSGGGNSALHTNTPVETASQSGGDLISNGGIVYLGEVFQPFSEGTADKFRVASCSSSGGGGGAICAGSTTTGSGSSHGRRSHAHRLLQQQHQASRTKADSTSHRRPRAPSHRQHRYRYHRSADAPRTLSSSSQTPASSRSGLPSSQRSAADTATSLYVADPDVNTNPDNSFRFPVQL</sequence>
<evidence type="ECO:0000256" key="2">
    <source>
        <dbReference type="PROSITE-ProRule" id="PRU00124"/>
    </source>
</evidence>
<keyword evidence="1" id="KW-1015">Disulfide bond</keyword>
<organism evidence="5 6">
    <name type="scientific">Paragonimus heterotremus</name>
    <dbReference type="NCBI Taxonomy" id="100268"/>
    <lineage>
        <taxon>Eukaryota</taxon>
        <taxon>Metazoa</taxon>
        <taxon>Spiralia</taxon>
        <taxon>Lophotrochozoa</taxon>
        <taxon>Platyhelminthes</taxon>
        <taxon>Trematoda</taxon>
        <taxon>Digenea</taxon>
        <taxon>Plagiorchiida</taxon>
        <taxon>Troglotremata</taxon>
        <taxon>Troglotrematidae</taxon>
        <taxon>Paragonimus</taxon>
    </lineage>
</organism>
<keyword evidence="6" id="KW-1185">Reference proteome</keyword>
<comment type="caution">
    <text evidence="2">Lacks conserved residue(s) required for the propagation of feature annotation.</text>
</comment>
<evidence type="ECO:0000256" key="1">
    <source>
        <dbReference type="ARBA" id="ARBA00023157"/>
    </source>
</evidence>
<feature type="compositionally biased region" description="Basic residues" evidence="3">
    <location>
        <begin position="720"/>
        <end position="736"/>
    </location>
</feature>
<dbReference type="InterPro" id="IPR035914">
    <property type="entry name" value="Sperma_CUB_dom_sf"/>
</dbReference>
<feature type="region of interest" description="Disordered" evidence="3">
    <location>
        <begin position="548"/>
        <end position="574"/>
    </location>
</feature>
<gene>
    <name evidence="5" type="ORF">PHET_03406</name>
</gene>
<feature type="compositionally biased region" description="Low complexity" evidence="3">
    <location>
        <begin position="703"/>
        <end position="712"/>
    </location>
</feature>
<feature type="region of interest" description="Disordered" evidence="3">
    <location>
        <begin position="451"/>
        <end position="522"/>
    </location>
</feature>
<evidence type="ECO:0000313" key="6">
    <source>
        <dbReference type="Proteomes" id="UP000748531"/>
    </source>
</evidence>
<protein>
    <recommendedName>
        <fullName evidence="7">CUB domain-containing protein</fullName>
    </recommendedName>
</protein>
<dbReference type="PROSITE" id="PS50068">
    <property type="entry name" value="LDLRA_2"/>
    <property type="match status" value="1"/>
</dbReference>